<keyword evidence="3" id="KW-1185">Reference proteome</keyword>
<reference evidence="2 3" key="1">
    <citation type="journal article" date="2009" name="Stand. Genomic Sci.">
        <title>Complete genome sequence of Desulfomicrobium baculatum type strain (X).</title>
        <authorList>
            <person name="Copeland A."/>
            <person name="Spring S."/>
            <person name="Goker M."/>
            <person name="Schneider S."/>
            <person name="Lapidus A."/>
            <person name="Del Rio T.G."/>
            <person name="Tice H."/>
            <person name="Cheng J.F."/>
            <person name="Chen F."/>
            <person name="Nolan M."/>
            <person name="Bruce D."/>
            <person name="Goodwin L."/>
            <person name="Pitluck S."/>
            <person name="Ivanova N."/>
            <person name="Mavrommatis K."/>
            <person name="Ovchinnikova G."/>
            <person name="Pati A."/>
            <person name="Chen A."/>
            <person name="Palaniappan K."/>
            <person name="Land M."/>
            <person name="Hauser L."/>
            <person name="Chang Y.J."/>
            <person name="Jeffries C.C."/>
            <person name="Meincke L."/>
            <person name="Sims D."/>
            <person name="Brettin T."/>
            <person name="Detter J.C."/>
            <person name="Han C."/>
            <person name="Chain P."/>
            <person name="Bristow J."/>
            <person name="Eisen J.A."/>
            <person name="Markowitz V."/>
            <person name="Hugenholtz P."/>
            <person name="Kyrpides N.C."/>
            <person name="Klenk H.P."/>
            <person name="Lucas S."/>
        </authorList>
    </citation>
    <scope>NUCLEOTIDE SEQUENCE [LARGE SCALE GENOMIC DNA]</scope>
    <source>
        <strain evidence="3">DSM 4028 / VKM B-1378 / X</strain>
    </source>
</reference>
<name>C7LVE8_DESBD</name>
<gene>
    <name evidence="2" type="ordered locus">Dbac_0363</name>
</gene>
<evidence type="ECO:0000313" key="2">
    <source>
        <dbReference type="EMBL" id="ACU88490.1"/>
    </source>
</evidence>
<accession>C7LVE8</accession>
<evidence type="ECO:0000313" key="3">
    <source>
        <dbReference type="Proteomes" id="UP000002216"/>
    </source>
</evidence>
<keyword evidence="1" id="KW-1133">Transmembrane helix</keyword>
<organism evidence="2 3">
    <name type="scientific">Desulfomicrobium baculatum (strain DSM 4028 / VKM B-1378 / X)</name>
    <name type="common">Desulfovibrio baculatus</name>
    <dbReference type="NCBI Taxonomy" id="525897"/>
    <lineage>
        <taxon>Bacteria</taxon>
        <taxon>Pseudomonadati</taxon>
        <taxon>Thermodesulfobacteriota</taxon>
        <taxon>Desulfovibrionia</taxon>
        <taxon>Desulfovibrionales</taxon>
        <taxon>Desulfomicrobiaceae</taxon>
        <taxon>Desulfomicrobium</taxon>
    </lineage>
</organism>
<evidence type="ECO:0000256" key="1">
    <source>
        <dbReference type="SAM" id="Phobius"/>
    </source>
</evidence>
<feature type="transmembrane region" description="Helical" evidence="1">
    <location>
        <begin position="163"/>
        <end position="183"/>
    </location>
</feature>
<dbReference type="eggNOG" id="ENOG5033G90">
    <property type="taxonomic scope" value="Bacteria"/>
</dbReference>
<keyword evidence="1" id="KW-0812">Transmembrane</keyword>
<dbReference type="Gene3D" id="3.90.1480.10">
    <property type="entry name" value="Alpha-2,3-sialyltransferase"/>
    <property type="match status" value="1"/>
</dbReference>
<keyword evidence="1" id="KW-0472">Membrane</keyword>
<dbReference type="AlphaFoldDB" id="C7LVE8"/>
<dbReference type="EMBL" id="CP001629">
    <property type="protein sequence ID" value="ACU88490.1"/>
    <property type="molecule type" value="Genomic_DNA"/>
</dbReference>
<dbReference type="Proteomes" id="UP000002216">
    <property type="component" value="Chromosome"/>
</dbReference>
<dbReference type="KEGG" id="dba:Dbac_0363"/>
<sequence length="272" mass="31653">MLKAHFLAYVHDVNTIDKLDIKRYKTSDTIFILGSGSSINNISDKQWDLISKNDSLGLNFWIIHDFISTFYCYEEPNSSGDRKNIFYDILNKKKDLLSERPFIIKDLLPSKISFDRIPEELKKNIYLSFDFDIPAKGDDAVMMKYLWVLKSLGRLRYTGKIRCIYSITASLSYAVFFSLFMGYKKVVFCGIDLSDSLYFYEEKEDYYKNKGIIVPKSMQNPGVHSTEARSHKKIPISHVLKAIYDLVSKENDIELYVAQNVGKLSKYFKVFF</sequence>
<dbReference type="HOGENOM" id="CLU_1022058_0_0_7"/>
<proteinExistence type="predicted"/>
<protein>
    <submittedName>
        <fullName evidence="2">Uncharacterized protein</fullName>
    </submittedName>
</protein>